<feature type="transmembrane region" description="Helical" evidence="1">
    <location>
        <begin position="202"/>
        <end position="222"/>
    </location>
</feature>
<reference evidence="3 4" key="1">
    <citation type="journal article" date="2018" name="Parasitology">
        <title>The reduced genome of Candidatus Kinetoplastibacterium sorsogonicusi, the endosymbiont of Kentomonas sorsogonicus (Trypanosomatidae): loss of the haem-synthesis pathway.</title>
        <authorList>
            <person name="Silva F.M."/>
            <person name="Kostygov A.Y."/>
            <person name="Spodareva V.V."/>
            <person name="Butenko A."/>
            <person name="Tossou R."/>
            <person name="Lukes J."/>
            <person name="Yurchenko V."/>
            <person name="Alves J.M.P."/>
        </authorList>
    </citation>
    <scope>NUCLEOTIDE SEQUENCE [LARGE SCALE GENOMIC DNA]</scope>
    <source>
        <strain evidence="3 4">MF-08</strain>
    </source>
</reference>
<proteinExistence type="predicted"/>
<dbReference type="InterPro" id="IPR011415">
    <property type="entry name" value="SpmA_SpmB"/>
</dbReference>
<sequence>MNKVWISLFLISALSSIYQSLILGNIDVFRLIVLNMFSMTKMSVDIMLILFGTITLWLGLLKIAENSGLVNKISNFIYPLFEKIMPEIPKNHPVFGTITMSLSANILGLDNASIPIGLRAMKELQNINPYPEEASNAQIMLLVLSASSLTIIPINIFMFRAQQGSINPTLVFLPIIISTSISTLAGFFTVAFYQKIKIYDPIILKTIILFSLFIGILIAILLNLSAVSISILSSLLGNLTLFILIISFILYGTYKKINVYDAFIDGAKDGFDVSKNILPYLIAMLCAVGALRSSGALDYILYIIKYIFNILHCDSRFVDALPTAIMKPFSGSAARSTMLETMSHFGVDSFPALLSAVMQGSSETTFYFLTVYFGSIGIKNYRHALVGALASDIVGMTTAILVCYWFFG</sequence>
<feature type="transmembrane region" description="Helical" evidence="1">
    <location>
        <begin position="46"/>
        <end position="64"/>
    </location>
</feature>
<dbReference type="Proteomes" id="UP000266796">
    <property type="component" value="Chromosome"/>
</dbReference>
<dbReference type="AlphaFoldDB" id="A0A3Q8EX74"/>
<dbReference type="InterPro" id="IPR052549">
    <property type="entry name" value="SpmB"/>
</dbReference>
<dbReference type="PANTHER" id="PTHR35793">
    <property type="entry name" value="INNER MEMBRANE PROTEIN YJIG"/>
    <property type="match status" value="1"/>
</dbReference>
<name>A0A3Q8EX74_9PROT</name>
<dbReference type="PANTHER" id="PTHR35793:SF2">
    <property type="entry name" value="INNER MEMBRANE PROTEIN YJIG"/>
    <property type="match status" value="1"/>
</dbReference>
<keyword evidence="1" id="KW-0472">Membrane</keyword>
<keyword evidence="4" id="KW-1185">Reference proteome</keyword>
<feature type="transmembrane region" description="Helical" evidence="1">
    <location>
        <begin position="171"/>
        <end position="193"/>
    </location>
</feature>
<feature type="transmembrane region" description="Helical" evidence="1">
    <location>
        <begin position="384"/>
        <end position="407"/>
    </location>
</feature>
<dbReference type="Pfam" id="PF07670">
    <property type="entry name" value="Gate"/>
    <property type="match status" value="2"/>
</dbReference>
<keyword evidence="1" id="KW-0812">Transmembrane</keyword>
<evidence type="ECO:0000256" key="1">
    <source>
        <dbReference type="SAM" id="Phobius"/>
    </source>
</evidence>
<dbReference type="RefSeq" id="WP_108674053.1">
    <property type="nucleotide sequence ID" value="NZ_CP025628.1"/>
</dbReference>
<protein>
    <submittedName>
        <fullName evidence="3">Spore maturation protein B</fullName>
    </submittedName>
</protein>
<feature type="domain" description="Nucleoside transporter/FeoB GTPase Gate" evidence="2">
    <location>
        <begin position="275"/>
        <end position="379"/>
    </location>
</feature>
<evidence type="ECO:0000259" key="2">
    <source>
        <dbReference type="Pfam" id="PF07670"/>
    </source>
</evidence>
<feature type="transmembrane region" description="Helical" evidence="1">
    <location>
        <begin position="228"/>
        <end position="251"/>
    </location>
</feature>
<keyword evidence="1" id="KW-1133">Transmembrane helix</keyword>
<dbReference type="GO" id="GO:0005886">
    <property type="term" value="C:plasma membrane"/>
    <property type="evidence" value="ECO:0007669"/>
    <property type="project" value="TreeGrafter"/>
</dbReference>
<feature type="transmembrane region" description="Helical" evidence="1">
    <location>
        <begin position="139"/>
        <end position="159"/>
    </location>
</feature>
<evidence type="ECO:0000313" key="3">
    <source>
        <dbReference type="EMBL" id="AWD32652.1"/>
    </source>
</evidence>
<gene>
    <name evidence="3" type="primary">spmB</name>
    <name evidence="3" type="ORF">CKSOR_00546</name>
</gene>
<dbReference type="KEGG" id="kso:CKSOR_00546"/>
<organism evidence="3 4">
    <name type="scientific">Candidatus Kinetoplastidibacterium kentomonadis</name>
    <dbReference type="NCBI Taxonomy" id="1576550"/>
    <lineage>
        <taxon>Bacteria</taxon>
        <taxon>Pseudomonadati</taxon>
        <taxon>Pseudomonadota</taxon>
        <taxon>Betaproteobacteria</taxon>
        <taxon>Candidatus Kinetoplastidibacterium</taxon>
    </lineage>
</organism>
<dbReference type="InterPro" id="IPR011642">
    <property type="entry name" value="Gate_dom"/>
</dbReference>
<dbReference type="PIRSF" id="PIRSF036542">
    <property type="entry name" value="SpmA_SpmB"/>
    <property type="match status" value="1"/>
</dbReference>
<feature type="domain" description="Nucleoside transporter/FeoB GTPase Gate" evidence="2">
    <location>
        <begin position="48"/>
        <end position="159"/>
    </location>
</feature>
<accession>A0A3Q8EX74</accession>
<dbReference type="OrthoDB" id="9805623at2"/>
<dbReference type="EMBL" id="CP025628">
    <property type="protein sequence ID" value="AWD32652.1"/>
    <property type="molecule type" value="Genomic_DNA"/>
</dbReference>
<evidence type="ECO:0000313" key="4">
    <source>
        <dbReference type="Proteomes" id="UP000266796"/>
    </source>
</evidence>